<accession>A0ABU4ANA7</accession>
<dbReference type="EMBL" id="JAWLIP010000007">
    <property type="protein sequence ID" value="MDV6227719.1"/>
    <property type="molecule type" value="Genomic_DNA"/>
</dbReference>
<dbReference type="InterPro" id="IPR046083">
    <property type="entry name" value="DUF6101"/>
</dbReference>
<reference evidence="1 2" key="1">
    <citation type="submission" date="2023-10" db="EMBL/GenBank/DDBJ databases">
        <authorList>
            <person name="Venkata Ramana C."/>
            <person name="Sasikala C."/>
            <person name="Dhurka M."/>
        </authorList>
    </citation>
    <scope>NUCLEOTIDE SEQUENCE [LARGE SCALE GENOMIC DNA]</scope>
    <source>
        <strain evidence="1 2">KCTC 32151</strain>
    </source>
</reference>
<comment type="caution">
    <text evidence="1">The sequence shown here is derived from an EMBL/GenBank/DDBJ whole genome shotgun (WGS) entry which is preliminary data.</text>
</comment>
<organism evidence="1 2">
    <name type="scientific">Nitratireductor aquimarinus</name>
    <dbReference type="NCBI Taxonomy" id="889300"/>
    <lineage>
        <taxon>Bacteria</taxon>
        <taxon>Pseudomonadati</taxon>
        <taxon>Pseudomonadota</taxon>
        <taxon>Alphaproteobacteria</taxon>
        <taxon>Hyphomicrobiales</taxon>
        <taxon>Phyllobacteriaceae</taxon>
        <taxon>Nitratireductor</taxon>
    </lineage>
</organism>
<protein>
    <submittedName>
        <fullName evidence="1">DUF6101 family protein</fullName>
    </submittedName>
</protein>
<evidence type="ECO:0000313" key="2">
    <source>
        <dbReference type="Proteomes" id="UP001185659"/>
    </source>
</evidence>
<gene>
    <name evidence="1" type="ORF">R2G56_15575</name>
</gene>
<dbReference type="RefSeq" id="WP_113154507.1">
    <property type="nucleotide sequence ID" value="NZ_CP177239.1"/>
</dbReference>
<dbReference type="Proteomes" id="UP001185659">
    <property type="component" value="Unassembled WGS sequence"/>
</dbReference>
<keyword evidence="2" id="KW-1185">Reference proteome</keyword>
<evidence type="ECO:0000313" key="1">
    <source>
        <dbReference type="EMBL" id="MDV6227719.1"/>
    </source>
</evidence>
<sequence>MNGGLKPVWAGRAMRLDPFHLPQAVSYASHDAFGEVSFTINQRGVRMRRLLSQSGLPVTFALPPRAFRGVAARAMEDDFGDVTVTLELHHSDPMLCVPLLVADDLDDVAADWRAWSEALGLPMLMIEDDGLAHALEESIGEVKAAPPQERRQGRPVRARRPRFLARRKCGSLGVRVVVGGDEIIARD</sequence>
<name>A0ABU4ANA7_9HYPH</name>
<proteinExistence type="predicted"/>
<dbReference type="Pfam" id="PF19596">
    <property type="entry name" value="DUF6101"/>
    <property type="match status" value="1"/>
</dbReference>